<sequence length="143" mass="16338">MFGAVEVIPINNMISFEDVHRHPQSSCYLRAGKVIKVCFHLNKHSSAITYDIDGGFKKYVNVEDCSSLISTKRQNLFYDTMFEIGNVVQIEIAGVKRHAEVDSIEVKWIGNPCIVSYGVRDRTETVYYGISEKELKKWNSVEL</sequence>
<keyword evidence="2" id="KW-1185">Reference proteome</keyword>
<organism evidence="1 2">
    <name type="scientific">Rossellomorea aquimaris</name>
    <dbReference type="NCBI Taxonomy" id="189382"/>
    <lineage>
        <taxon>Bacteria</taxon>
        <taxon>Bacillati</taxon>
        <taxon>Bacillota</taxon>
        <taxon>Bacilli</taxon>
        <taxon>Bacillales</taxon>
        <taxon>Bacillaceae</taxon>
        <taxon>Rossellomorea</taxon>
    </lineage>
</organism>
<proteinExistence type="predicted"/>
<protein>
    <submittedName>
        <fullName evidence="1">Uncharacterized protein</fullName>
    </submittedName>
</protein>
<accession>A0A1J6WUU5</accession>
<evidence type="ECO:0000313" key="1">
    <source>
        <dbReference type="EMBL" id="OIU71995.1"/>
    </source>
</evidence>
<gene>
    <name evidence="1" type="ORF">BHE18_04965</name>
</gene>
<dbReference type="AlphaFoldDB" id="A0A1J6WUU5"/>
<comment type="caution">
    <text evidence="1">The sequence shown here is derived from an EMBL/GenBank/DDBJ whole genome shotgun (WGS) entry which is preliminary data.</text>
</comment>
<dbReference type="OrthoDB" id="2855958at2"/>
<evidence type="ECO:0000313" key="2">
    <source>
        <dbReference type="Proteomes" id="UP000182062"/>
    </source>
</evidence>
<dbReference type="RefSeq" id="WP_071617659.1">
    <property type="nucleotide sequence ID" value="NZ_MINN01000074.1"/>
</dbReference>
<name>A0A1J6WUU5_9BACI</name>
<dbReference type="Proteomes" id="UP000182062">
    <property type="component" value="Unassembled WGS sequence"/>
</dbReference>
<dbReference type="EMBL" id="MINN01000074">
    <property type="protein sequence ID" value="OIU71995.1"/>
    <property type="molecule type" value="Genomic_DNA"/>
</dbReference>
<reference evidence="1 2" key="1">
    <citation type="submission" date="2016-09" db="EMBL/GenBank/DDBJ databases">
        <title>Bacillus aquimaris SAMM genome sequence reveals colonization and biosurfactant production capacities.</title>
        <authorList>
            <person name="Waghmode S.R."/>
            <person name="Suryavanshi M.V."/>
        </authorList>
    </citation>
    <scope>NUCLEOTIDE SEQUENCE [LARGE SCALE GENOMIC DNA]</scope>
    <source>
        <strain evidence="1 2">SAMM</strain>
    </source>
</reference>